<reference evidence="2" key="1">
    <citation type="journal article" date="2019" name="Curr. Biol.">
        <title>Genome Sequence of Striga asiatica Provides Insight into the Evolution of Plant Parasitism.</title>
        <authorList>
            <person name="Yoshida S."/>
            <person name="Kim S."/>
            <person name="Wafula E.K."/>
            <person name="Tanskanen J."/>
            <person name="Kim Y.M."/>
            <person name="Honaas L."/>
            <person name="Yang Z."/>
            <person name="Spallek T."/>
            <person name="Conn C.E."/>
            <person name="Ichihashi Y."/>
            <person name="Cheong K."/>
            <person name="Cui S."/>
            <person name="Der J.P."/>
            <person name="Gundlach H."/>
            <person name="Jiao Y."/>
            <person name="Hori C."/>
            <person name="Ishida J.K."/>
            <person name="Kasahara H."/>
            <person name="Kiba T."/>
            <person name="Kim M.S."/>
            <person name="Koo N."/>
            <person name="Laohavisit A."/>
            <person name="Lee Y.H."/>
            <person name="Lumba S."/>
            <person name="McCourt P."/>
            <person name="Mortimer J.C."/>
            <person name="Mutuku J.M."/>
            <person name="Nomura T."/>
            <person name="Sasaki-Sekimoto Y."/>
            <person name="Seto Y."/>
            <person name="Wang Y."/>
            <person name="Wakatake T."/>
            <person name="Sakakibara H."/>
            <person name="Demura T."/>
            <person name="Yamaguchi S."/>
            <person name="Yoneyama K."/>
            <person name="Manabe R.I."/>
            <person name="Nelson D.C."/>
            <person name="Schulman A.H."/>
            <person name="Timko M.P."/>
            <person name="dePamphilis C.W."/>
            <person name="Choi D."/>
            <person name="Shirasu K."/>
        </authorList>
    </citation>
    <scope>NUCLEOTIDE SEQUENCE [LARGE SCALE GENOMIC DNA]</scope>
    <source>
        <strain evidence="2">cv. UVA1</strain>
    </source>
</reference>
<gene>
    <name evidence="1" type="ORF">STAS_24307</name>
</gene>
<proteinExistence type="predicted"/>
<name>A0A5A7QPC2_STRAF</name>
<dbReference type="EMBL" id="BKCP01007760">
    <property type="protein sequence ID" value="GER47203.1"/>
    <property type="molecule type" value="Genomic_DNA"/>
</dbReference>
<protein>
    <submittedName>
        <fullName evidence="1">Saccharopine dehydrogenase [NADP</fullName>
    </submittedName>
</protein>
<organism evidence="1 2">
    <name type="scientific">Striga asiatica</name>
    <name type="common">Asiatic witchweed</name>
    <name type="synonym">Buchnera asiatica</name>
    <dbReference type="NCBI Taxonomy" id="4170"/>
    <lineage>
        <taxon>Eukaryota</taxon>
        <taxon>Viridiplantae</taxon>
        <taxon>Streptophyta</taxon>
        <taxon>Embryophyta</taxon>
        <taxon>Tracheophyta</taxon>
        <taxon>Spermatophyta</taxon>
        <taxon>Magnoliopsida</taxon>
        <taxon>eudicotyledons</taxon>
        <taxon>Gunneridae</taxon>
        <taxon>Pentapetalae</taxon>
        <taxon>asterids</taxon>
        <taxon>lamiids</taxon>
        <taxon>Lamiales</taxon>
        <taxon>Orobanchaceae</taxon>
        <taxon>Buchnereae</taxon>
        <taxon>Striga</taxon>
    </lineage>
</organism>
<accession>A0A5A7QPC2</accession>
<evidence type="ECO:0000313" key="1">
    <source>
        <dbReference type="EMBL" id="GER47203.1"/>
    </source>
</evidence>
<dbReference type="Proteomes" id="UP000325081">
    <property type="component" value="Unassembled WGS sequence"/>
</dbReference>
<comment type="caution">
    <text evidence="1">The sequence shown here is derived from an EMBL/GenBank/DDBJ whole genome shotgun (WGS) entry which is preliminary data.</text>
</comment>
<sequence>MLNSNPTFKQHFQSAPRILPKLILEPSFLPNRISDPPQLPALQRHREGRHSICRQKLVRGHFVISRVLPILTRAIRRPRRAWLVRATEDPGPVGDVHWEGPRAFRRAISGPRWISHWLSGRPIMGLFGLVGPRDFFNGPNIGFVELEQISGRI</sequence>
<dbReference type="AlphaFoldDB" id="A0A5A7QPC2"/>
<evidence type="ECO:0000313" key="2">
    <source>
        <dbReference type="Proteomes" id="UP000325081"/>
    </source>
</evidence>
<keyword evidence="2" id="KW-1185">Reference proteome</keyword>